<dbReference type="InterPro" id="IPR004839">
    <property type="entry name" value="Aminotransferase_I/II_large"/>
</dbReference>
<feature type="domain" description="Aminotransferase class I/classII large" evidence="4">
    <location>
        <begin position="64"/>
        <end position="386"/>
    </location>
</feature>
<evidence type="ECO:0000259" key="4">
    <source>
        <dbReference type="Pfam" id="PF00155"/>
    </source>
</evidence>
<dbReference type="EMBL" id="BAAARB010000008">
    <property type="protein sequence ID" value="GAA2378650.1"/>
    <property type="molecule type" value="Genomic_DNA"/>
</dbReference>
<dbReference type="SUPFAM" id="SSF53383">
    <property type="entry name" value="PLP-dependent transferases"/>
    <property type="match status" value="1"/>
</dbReference>
<keyword evidence="6" id="KW-1185">Reference proteome</keyword>
<evidence type="ECO:0000256" key="3">
    <source>
        <dbReference type="RuleBase" id="RU000481"/>
    </source>
</evidence>
<dbReference type="InterPro" id="IPR015424">
    <property type="entry name" value="PyrdxlP-dep_Trfase"/>
</dbReference>
<dbReference type="PROSITE" id="PS00105">
    <property type="entry name" value="AA_TRANSFER_CLASS_1"/>
    <property type="match status" value="1"/>
</dbReference>
<protein>
    <recommendedName>
        <fullName evidence="3">Aminotransferase</fullName>
        <ecNumber evidence="3">2.6.1.-</ecNumber>
    </recommendedName>
</protein>
<dbReference type="InterPro" id="IPR004838">
    <property type="entry name" value="NHTrfase_class1_PyrdxlP-BS"/>
</dbReference>
<dbReference type="InterPro" id="IPR015422">
    <property type="entry name" value="PyrdxlP-dep_Trfase_small"/>
</dbReference>
<dbReference type="Gene3D" id="3.90.1150.10">
    <property type="entry name" value="Aspartate Aminotransferase, domain 1"/>
    <property type="match status" value="1"/>
</dbReference>
<organism evidence="5 6">
    <name type="scientific">Gordonia cholesterolivorans</name>
    <dbReference type="NCBI Taxonomy" id="559625"/>
    <lineage>
        <taxon>Bacteria</taxon>
        <taxon>Bacillati</taxon>
        <taxon>Actinomycetota</taxon>
        <taxon>Actinomycetes</taxon>
        <taxon>Mycobacteriales</taxon>
        <taxon>Gordoniaceae</taxon>
        <taxon>Gordonia</taxon>
    </lineage>
</organism>
<gene>
    <name evidence="5" type="primary">cobC</name>
    <name evidence="5" type="ORF">GCM10009855_18280</name>
</gene>
<comment type="cofactor">
    <cofactor evidence="1 3">
        <name>pyridoxal 5'-phosphate</name>
        <dbReference type="ChEBI" id="CHEBI:597326"/>
    </cofactor>
</comment>
<keyword evidence="3" id="KW-0808">Transferase</keyword>
<evidence type="ECO:0000313" key="6">
    <source>
        <dbReference type="Proteomes" id="UP001501170"/>
    </source>
</evidence>
<comment type="similarity">
    <text evidence="3">Belongs to the class-I pyridoxal-phosphate-dependent aminotransferase family.</text>
</comment>
<dbReference type="InterPro" id="IPR015421">
    <property type="entry name" value="PyrdxlP-dep_Trfase_major"/>
</dbReference>
<reference evidence="6" key="1">
    <citation type="journal article" date="2019" name="Int. J. Syst. Evol. Microbiol.">
        <title>The Global Catalogue of Microorganisms (GCM) 10K type strain sequencing project: providing services to taxonomists for standard genome sequencing and annotation.</title>
        <authorList>
            <consortium name="The Broad Institute Genomics Platform"/>
            <consortium name="The Broad Institute Genome Sequencing Center for Infectious Disease"/>
            <person name="Wu L."/>
            <person name="Ma J."/>
        </authorList>
    </citation>
    <scope>NUCLEOTIDE SEQUENCE [LARGE SCALE GENOMIC DNA]</scope>
    <source>
        <strain evidence="6">JCM 16227</strain>
    </source>
</reference>
<dbReference type="Gene3D" id="3.40.640.10">
    <property type="entry name" value="Type I PLP-dependent aspartate aminotransferase-like (Major domain)"/>
    <property type="match status" value="1"/>
</dbReference>
<keyword evidence="3" id="KW-0032">Aminotransferase</keyword>
<accession>A0ABP5UF00</accession>
<name>A0ABP5UF00_9ACTN</name>
<dbReference type="Pfam" id="PF00155">
    <property type="entry name" value="Aminotran_1_2"/>
    <property type="match status" value="1"/>
</dbReference>
<evidence type="ECO:0000313" key="5">
    <source>
        <dbReference type="EMBL" id="GAA2378650.1"/>
    </source>
</evidence>
<evidence type="ECO:0000256" key="2">
    <source>
        <dbReference type="ARBA" id="ARBA00022898"/>
    </source>
</evidence>
<dbReference type="EC" id="2.6.1.-" evidence="3"/>
<keyword evidence="2" id="KW-0663">Pyridoxal phosphate</keyword>
<dbReference type="Proteomes" id="UP001501170">
    <property type="component" value="Unassembled WGS sequence"/>
</dbReference>
<evidence type="ECO:0000256" key="1">
    <source>
        <dbReference type="ARBA" id="ARBA00001933"/>
    </source>
</evidence>
<proteinExistence type="inferred from homology"/>
<comment type="caution">
    <text evidence="5">The sequence shown here is derived from an EMBL/GenBank/DDBJ whole genome shotgun (WGS) entry which is preliminary data.</text>
</comment>
<dbReference type="CDD" id="cd00609">
    <property type="entry name" value="AAT_like"/>
    <property type="match status" value="1"/>
</dbReference>
<dbReference type="NCBIfam" id="NF005915">
    <property type="entry name" value="PRK07908.1"/>
    <property type="match status" value="1"/>
</dbReference>
<sequence>MWPRQSFDVPGAGPGPVPSTVHVVSEVMKPGNSQTTSVVEQTPSGSAEFFDPDRHGDEDTAPGVIDFAVNVRPGPPEFLVSALRDRIADLGRYPSAADLTAATSAVARLHGRDRSEVLLLGGAAEGFELLAKLAPKHVALVQPSFTEPERVLRAAGARISQVILTDPWSLADVHVPDDADMVVVGNPTNPTSVLHTRAHIDSLRRPGRTVVIDEAFADLTLDPVTGAHEPQSLAGERSDDLIVVRSITKTFALAGLRAGYLLASPAIIARLSTGRRHWPLGTLALVALAVCAGDEGQAYARAQSEAVAAHRAYLSTRLAECGWPPAADAAASYVLIRVPNALQVKERLRHRGIGVRSCANFVGLGPDHLRIAVRSPELTDVLVGALQDVMAENAPPFTRQSRESEAT</sequence>
<dbReference type="PANTHER" id="PTHR42885:SF1">
    <property type="entry name" value="THREONINE-PHOSPHATE DECARBOXYLASE"/>
    <property type="match status" value="1"/>
</dbReference>
<dbReference type="PANTHER" id="PTHR42885">
    <property type="entry name" value="HISTIDINOL-PHOSPHATE AMINOTRANSFERASE-RELATED"/>
    <property type="match status" value="1"/>
</dbReference>